<dbReference type="NCBIfam" id="TIGR03062">
    <property type="entry name" value="pip_yhgE_Cterm"/>
    <property type="match status" value="1"/>
</dbReference>
<proteinExistence type="predicted"/>
<sequence>MHNVLQILRRDFKRLVTVPATWVIMIGLILIPPLYAWFNIYGFWNPYGNTDSIKVAVANMDEGTDNALLGKVNLGDQIEGTLKSNDQLGWKFMGKANAMEAVESGDCYAAIVIPSDFSEDLANVVTNSKHRPTLEYYVNEKASPISPKITDQGATVVDRTVNNTFVSTVSDVLVKAVNSANGTISGNTNTIANETIGELDNTKRNVGTIRSAIADLDTQLANVPQQTKAARNALNDVQLAAASAGRGLAGASTAIGTAQTQLNTLSSNANSALETGSGLVSQATAQSTASINQISSAVSAASGSAQQAVTGMQNITDSNAKLLEKLKSASDNAQYQQIISKLENTNNTAAGTLADLKTLSENTQATAGSVSKLSTDFNIGTQNSLKSAGTARNAINSGALPRLNSALGSLAGTAGTLAGTVTSQDSVVRQTNIVLDQLDQVASDTRIGLEQTDQQLAKMETKLTTVSTDLKALGTADLLASLTGSGSLDADKIASFMESPTVIDTKNVYPVNSYGSGMAPLMTNLALWVGAFAFVVIYKVEVDDEGLEGLDPTATEKYLARYLLLGTMGVIQGAICTVGDLILGVQTACASLFILTGMITSLVYLSITYALSTTFMHIGKGLCVALVIVQIPGASGLYPIEMMPKFFRMVYPFVPFSYSIDAFRETIAGFYDGHWTKAIGTLLLFAGMAFVIGLVVRPLLVNLNRLFAREIKESDMIIGEEVELPERGYNMSQAIQVLADKGGYREVIEERASRFAELYPKLKRGALVIGFVVPVTLAAVFSFTNGEKVVVLATWVVWILLIMGFLMVIEYMRDNLNRQVELGHLSDESIQSMLVERQAARIRRKKRAQQERRNRLLRKTRRRTSGKRTTSDNRNTSVIKETTENVTGVNHNEDDGIAILVQKMQKMQTTGPSAAANDAATDTAETAETAETTETTENNENNEERSNA</sequence>
<evidence type="ECO:0000256" key="2">
    <source>
        <dbReference type="ARBA" id="ARBA00022692"/>
    </source>
</evidence>
<dbReference type="EMBL" id="QRVT01000003">
    <property type="protein sequence ID" value="RGS64613.1"/>
    <property type="molecule type" value="Genomic_DNA"/>
</dbReference>
<feature type="compositionally biased region" description="Basic residues" evidence="5">
    <location>
        <begin position="855"/>
        <end position="866"/>
    </location>
</feature>
<dbReference type="AlphaFoldDB" id="A0A412K784"/>
<comment type="subcellular location">
    <subcellularLocation>
        <location evidence="1">Membrane</location>
        <topology evidence="1">Multi-pass membrane protein</topology>
    </subcellularLocation>
</comment>
<dbReference type="InterPro" id="IPR017501">
    <property type="entry name" value="Phage_infect_YhgE_C"/>
</dbReference>
<gene>
    <name evidence="7" type="ORF">DWX79_06105</name>
</gene>
<evidence type="ECO:0000256" key="3">
    <source>
        <dbReference type="ARBA" id="ARBA00022989"/>
    </source>
</evidence>
<reference evidence="7 8" key="1">
    <citation type="submission" date="2018-08" db="EMBL/GenBank/DDBJ databases">
        <title>A genome reference for cultivated species of the human gut microbiota.</title>
        <authorList>
            <person name="Zou Y."/>
            <person name="Xue W."/>
            <person name="Luo G."/>
        </authorList>
    </citation>
    <scope>NUCLEOTIDE SEQUENCE [LARGE SCALE GENOMIC DNA]</scope>
    <source>
        <strain evidence="7 8">AF21-27</strain>
    </source>
</reference>
<feature type="transmembrane region" description="Helical" evidence="6">
    <location>
        <begin position="517"/>
        <end position="538"/>
    </location>
</feature>
<feature type="transmembrane region" description="Helical" evidence="6">
    <location>
        <begin position="765"/>
        <end position="783"/>
    </location>
</feature>
<feature type="compositionally biased region" description="Polar residues" evidence="5">
    <location>
        <begin position="872"/>
        <end position="890"/>
    </location>
</feature>
<comment type="caution">
    <text evidence="7">The sequence shown here is derived from an EMBL/GenBank/DDBJ whole genome shotgun (WGS) entry which is preliminary data.</text>
</comment>
<dbReference type="InterPro" id="IPR017500">
    <property type="entry name" value="Phage_infect_YhgE_N"/>
</dbReference>
<dbReference type="Proteomes" id="UP000285462">
    <property type="component" value="Unassembled WGS sequence"/>
</dbReference>
<feature type="transmembrane region" description="Helical" evidence="6">
    <location>
        <begin position="678"/>
        <end position="700"/>
    </location>
</feature>
<keyword evidence="3 6" id="KW-1133">Transmembrane helix</keyword>
<dbReference type="NCBIfam" id="TIGR03061">
    <property type="entry name" value="pip_yhgE_Nterm"/>
    <property type="match status" value="1"/>
</dbReference>
<evidence type="ECO:0000256" key="4">
    <source>
        <dbReference type="ARBA" id="ARBA00023136"/>
    </source>
</evidence>
<name>A0A412K784_BIFAD</name>
<dbReference type="PANTHER" id="PTHR43077">
    <property type="entry name" value="TRANSPORT PERMEASE YVFS-RELATED"/>
    <property type="match status" value="1"/>
</dbReference>
<keyword evidence="2 6" id="KW-0812">Transmembrane</keyword>
<keyword evidence="4 6" id="KW-0472">Membrane</keyword>
<accession>A0A412K784</accession>
<dbReference type="RefSeq" id="WP_117759955.1">
    <property type="nucleotide sequence ID" value="NZ_JAQEBY010000004.1"/>
</dbReference>
<feature type="transmembrane region" description="Helical" evidence="6">
    <location>
        <begin position="559"/>
        <end position="584"/>
    </location>
</feature>
<dbReference type="PANTHER" id="PTHR43077:SF10">
    <property type="entry name" value="TRANSPORT PERMEASE PROTEIN"/>
    <property type="match status" value="1"/>
</dbReference>
<dbReference type="GO" id="GO:0016020">
    <property type="term" value="C:membrane"/>
    <property type="evidence" value="ECO:0007669"/>
    <property type="project" value="UniProtKB-SubCell"/>
</dbReference>
<dbReference type="Gene3D" id="3.40.1710.10">
    <property type="entry name" value="abc type-2 transporter like domain"/>
    <property type="match status" value="1"/>
</dbReference>
<evidence type="ECO:0000256" key="1">
    <source>
        <dbReference type="ARBA" id="ARBA00004141"/>
    </source>
</evidence>
<feature type="region of interest" description="Disordered" evidence="5">
    <location>
        <begin position="842"/>
        <end position="891"/>
    </location>
</feature>
<feature type="transmembrane region" description="Helical" evidence="6">
    <location>
        <begin position="590"/>
        <end position="610"/>
    </location>
</feature>
<feature type="compositionally biased region" description="Low complexity" evidence="5">
    <location>
        <begin position="914"/>
        <end position="939"/>
    </location>
</feature>
<evidence type="ECO:0000256" key="5">
    <source>
        <dbReference type="SAM" id="MobiDB-lite"/>
    </source>
</evidence>
<evidence type="ECO:0000313" key="8">
    <source>
        <dbReference type="Proteomes" id="UP000285462"/>
    </source>
</evidence>
<feature type="transmembrane region" description="Helical" evidence="6">
    <location>
        <begin position="622"/>
        <end position="640"/>
    </location>
</feature>
<protein>
    <submittedName>
        <fullName evidence="7">YhgE/Pip domain-containing protein</fullName>
    </submittedName>
</protein>
<feature type="transmembrane region" description="Helical" evidence="6">
    <location>
        <begin position="789"/>
        <end position="809"/>
    </location>
</feature>
<dbReference type="InterPro" id="IPR051328">
    <property type="entry name" value="T7SS_ABC-Transporter"/>
</dbReference>
<evidence type="ECO:0000313" key="7">
    <source>
        <dbReference type="EMBL" id="RGS64613.1"/>
    </source>
</evidence>
<feature type="region of interest" description="Disordered" evidence="5">
    <location>
        <begin position="907"/>
        <end position="948"/>
    </location>
</feature>
<feature type="transmembrane region" description="Helical" evidence="6">
    <location>
        <begin position="21"/>
        <end position="44"/>
    </location>
</feature>
<evidence type="ECO:0000256" key="6">
    <source>
        <dbReference type="SAM" id="Phobius"/>
    </source>
</evidence>
<organism evidence="7 8">
    <name type="scientific">Bifidobacterium adolescentis</name>
    <dbReference type="NCBI Taxonomy" id="1680"/>
    <lineage>
        <taxon>Bacteria</taxon>
        <taxon>Bacillati</taxon>
        <taxon>Actinomycetota</taxon>
        <taxon>Actinomycetes</taxon>
        <taxon>Bifidobacteriales</taxon>
        <taxon>Bifidobacteriaceae</taxon>
        <taxon>Bifidobacterium</taxon>
    </lineage>
</organism>